<dbReference type="GO" id="GO:0005774">
    <property type="term" value="C:vacuolar membrane"/>
    <property type="evidence" value="ECO:0007669"/>
    <property type="project" value="TreeGrafter"/>
</dbReference>
<dbReference type="PANTHER" id="PTHR13768">
    <property type="entry name" value="SOLUBLE NSF ATTACHMENT PROTEIN SNAP"/>
    <property type="match status" value="1"/>
</dbReference>
<keyword evidence="6 7" id="KW-0472">Membrane</keyword>
<comment type="function">
    <text evidence="7">Required for vesicular transport between the endoplasmic reticulum and the Golgi apparatus.</text>
</comment>
<sequence length="291" mass="32664">MADHELKAKQLMHEAEKKLKPSGFLSGIFGGGARVDEACELYSRAGNTFKMAKNWLQAGNAFREAANLHRKSGNRHEAGSALVDAAKCYKSCEPTQAVECLKKAVEIYTDMGRFTMAAKHHVTIAELYESELNDIEKAVGHYEIAADYYKSEESNSAANKCLLQVAKYAAQLEKYERAIEIYEQVASSCVDSSLLKYSAKEYFFRATLCHLAIDVLNATHALNKYDEMYPSFADSREYKFGKSLVKAVEDEDIDAFTAAVTEYDSISRLDKWYTSILLHIKRGLQSEPDLL</sequence>
<dbReference type="AlphaFoldDB" id="A0A1V9XNK3"/>
<organism evidence="8 9">
    <name type="scientific">Tropilaelaps mercedesae</name>
    <dbReference type="NCBI Taxonomy" id="418985"/>
    <lineage>
        <taxon>Eukaryota</taxon>
        <taxon>Metazoa</taxon>
        <taxon>Ecdysozoa</taxon>
        <taxon>Arthropoda</taxon>
        <taxon>Chelicerata</taxon>
        <taxon>Arachnida</taxon>
        <taxon>Acari</taxon>
        <taxon>Parasitiformes</taxon>
        <taxon>Mesostigmata</taxon>
        <taxon>Gamasina</taxon>
        <taxon>Dermanyssoidea</taxon>
        <taxon>Laelapidae</taxon>
        <taxon>Tropilaelaps</taxon>
    </lineage>
</organism>
<dbReference type="GO" id="GO:0005483">
    <property type="term" value="F:soluble NSF attachment protein activity"/>
    <property type="evidence" value="ECO:0007669"/>
    <property type="project" value="UniProtKB-ARBA"/>
</dbReference>
<dbReference type="GO" id="GO:0035494">
    <property type="term" value="P:SNARE complex disassembly"/>
    <property type="evidence" value="ECO:0007669"/>
    <property type="project" value="TreeGrafter"/>
</dbReference>
<protein>
    <submittedName>
        <fullName evidence="8">Soluble NSF attachment protein-like</fullName>
    </submittedName>
</protein>
<comment type="subcellular location">
    <subcellularLocation>
        <location evidence="1 7">Membrane</location>
        <topology evidence="1 7">Peripheral membrane protein</topology>
    </subcellularLocation>
</comment>
<evidence type="ECO:0000313" key="9">
    <source>
        <dbReference type="Proteomes" id="UP000192247"/>
    </source>
</evidence>
<dbReference type="InterPro" id="IPR000744">
    <property type="entry name" value="NSF_attach"/>
</dbReference>
<dbReference type="InterPro" id="IPR011990">
    <property type="entry name" value="TPR-like_helical_dom_sf"/>
</dbReference>
<keyword evidence="5 7" id="KW-0653">Protein transport</keyword>
<gene>
    <name evidence="8" type="ORF">BIW11_08657</name>
</gene>
<keyword evidence="3 7" id="KW-0813">Transport</keyword>
<accession>A0A1V9XNK3</accession>
<dbReference type="InParanoid" id="A0A1V9XNK3"/>
<keyword evidence="4 7" id="KW-0931">ER-Golgi transport</keyword>
<keyword evidence="9" id="KW-1185">Reference proteome</keyword>
<evidence type="ECO:0000256" key="3">
    <source>
        <dbReference type="ARBA" id="ARBA00022448"/>
    </source>
</evidence>
<dbReference type="PANTHER" id="PTHR13768:SF8">
    <property type="entry name" value="ALPHA-SOLUBLE NSF ATTACHMENT PROTEIN"/>
    <property type="match status" value="1"/>
</dbReference>
<evidence type="ECO:0000313" key="8">
    <source>
        <dbReference type="EMBL" id="OQR75085.1"/>
    </source>
</evidence>
<dbReference type="Pfam" id="PF14938">
    <property type="entry name" value="SNAP"/>
    <property type="match status" value="1"/>
</dbReference>
<dbReference type="EMBL" id="MNPL01006874">
    <property type="protein sequence ID" value="OQR75085.1"/>
    <property type="molecule type" value="Genomic_DNA"/>
</dbReference>
<name>A0A1V9XNK3_9ACAR</name>
<dbReference type="Proteomes" id="UP000192247">
    <property type="component" value="Unassembled WGS sequence"/>
</dbReference>
<comment type="caution">
    <text evidence="8">The sequence shown here is derived from an EMBL/GenBank/DDBJ whole genome shotgun (WGS) entry which is preliminary data.</text>
</comment>
<dbReference type="SUPFAM" id="SSF48452">
    <property type="entry name" value="TPR-like"/>
    <property type="match status" value="1"/>
</dbReference>
<dbReference type="FunCoup" id="A0A1V9XNK3">
    <property type="interactions" value="1686"/>
</dbReference>
<proteinExistence type="inferred from homology"/>
<evidence type="ECO:0000256" key="2">
    <source>
        <dbReference type="ARBA" id="ARBA00010050"/>
    </source>
</evidence>
<evidence type="ECO:0000256" key="4">
    <source>
        <dbReference type="ARBA" id="ARBA00022892"/>
    </source>
</evidence>
<dbReference type="STRING" id="418985.A0A1V9XNK3"/>
<reference evidence="8 9" key="1">
    <citation type="journal article" date="2017" name="Gigascience">
        <title>Draft genome of the honey bee ectoparasitic mite, Tropilaelaps mercedesae, is shaped by the parasitic life history.</title>
        <authorList>
            <person name="Dong X."/>
            <person name="Armstrong S.D."/>
            <person name="Xia D."/>
            <person name="Makepeace B.L."/>
            <person name="Darby A.C."/>
            <person name="Kadowaki T."/>
        </authorList>
    </citation>
    <scope>NUCLEOTIDE SEQUENCE [LARGE SCALE GENOMIC DNA]</scope>
    <source>
        <strain evidence="8">Wuxi-XJTLU</strain>
    </source>
</reference>
<evidence type="ECO:0000256" key="5">
    <source>
        <dbReference type="ARBA" id="ARBA00022927"/>
    </source>
</evidence>
<dbReference type="PRINTS" id="PR00448">
    <property type="entry name" value="NSFATTACHMNT"/>
</dbReference>
<dbReference type="GO" id="GO:0031201">
    <property type="term" value="C:SNARE complex"/>
    <property type="evidence" value="ECO:0007669"/>
    <property type="project" value="TreeGrafter"/>
</dbReference>
<dbReference type="GO" id="GO:0006886">
    <property type="term" value="P:intracellular protein transport"/>
    <property type="evidence" value="ECO:0007669"/>
    <property type="project" value="UniProtKB-UniRule"/>
</dbReference>
<evidence type="ECO:0000256" key="7">
    <source>
        <dbReference type="RuleBase" id="RU367013"/>
    </source>
</evidence>
<dbReference type="GO" id="GO:0019905">
    <property type="term" value="F:syntaxin binding"/>
    <property type="evidence" value="ECO:0007669"/>
    <property type="project" value="TreeGrafter"/>
</dbReference>
<evidence type="ECO:0000256" key="1">
    <source>
        <dbReference type="ARBA" id="ARBA00004170"/>
    </source>
</evidence>
<evidence type="ECO:0000256" key="6">
    <source>
        <dbReference type="ARBA" id="ARBA00023136"/>
    </source>
</evidence>
<dbReference type="Gene3D" id="1.25.40.10">
    <property type="entry name" value="Tetratricopeptide repeat domain"/>
    <property type="match status" value="1"/>
</dbReference>
<comment type="similarity">
    <text evidence="2 7">Belongs to the SNAP family.</text>
</comment>
<dbReference type="CDD" id="cd15832">
    <property type="entry name" value="SNAP"/>
    <property type="match status" value="1"/>
</dbReference>
<dbReference type="OrthoDB" id="9984275at2759"/>
<dbReference type="FunFam" id="1.25.40.10:FF:000049">
    <property type="entry name" value="Alpha-soluble NSF attachment protein-like"/>
    <property type="match status" value="1"/>
</dbReference>